<dbReference type="Gene3D" id="3.40.190.10">
    <property type="entry name" value="Periplasmic binding protein-like II"/>
    <property type="match status" value="1"/>
</dbReference>
<feature type="region of interest" description="Disordered" evidence="1">
    <location>
        <begin position="28"/>
        <end position="59"/>
    </location>
</feature>
<evidence type="ECO:0000313" key="3">
    <source>
        <dbReference type="Proteomes" id="UP000011532"/>
    </source>
</evidence>
<dbReference type="RefSeq" id="WP_004043215.1">
    <property type="nucleotide sequence ID" value="NC_013966.1"/>
</dbReference>
<proteinExistence type="predicted"/>
<evidence type="ECO:0000256" key="1">
    <source>
        <dbReference type="SAM" id="MobiDB-lite"/>
    </source>
</evidence>
<dbReference type="EMBL" id="AOHU01000058">
    <property type="protein sequence ID" value="ELY31420.1"/>
    <property type="molecule type" value="Genomic_DNA"/>
</dbReference>
<dbReference type="Proteomes" id="UP000011532">
    <property type="component" value="Unassembled WGS sequence"/>
</dbReference>
<feature type="compositionally biased region" description="Gly residues" evidence="1">
    <location>
        <begin position="28"/>
        <end position="39"/>
    </location>
</feature>
<gene>
    <name evidence="2" type="ORF">C498_10141</name>
</gene>
<comment type="caution">
    <text evidence="2">The sequence shown here is derived from an EMBL/GenBank/DDBJ whole genome shotgun (WGS) entry which is preliminary data.</text>
</comment>
<dbReference type="InterPro" id="IPR006059">
    <property type="entry name" value="SBP"/>
</dbReference>
<reference evidence="2 3" key="2">
    <citation type="journal article" date="2014" name="PLoS Genet.">
        <title>Phylogenetically driven sequencing of extremely halophilic archaea reveals strategies for static and dynamic osmo-response.</title>
        <authorList>
            <person name="Becker E.A."/>
            <person name="Seitzer P.M."/>
            <person name="Tritt A."/>
            <person name="Larsen D."/>
            <person name="Krusor M."/>
            <person name="Yao A.I."/>
            <person name="Wu D."/>
            <person name="Madern D."/>
            <person name="Eisen J.A."/>
            <person name="Darling A.E."/>
            <person name="Facciotti M.T."/>
        </authorList>
    </citation>
    <scope>NUCLEOTIDE SEQUENCE [LARGE SCALE GENOMIC DNA]</scope>
    <source>
        <strain evidence="3">ATCC 29605 / DSM 3757 / JCM 8879 / NBRC 14742 / NCIMB 2012 / VKM B-1768 / DS2</strain>
    </source>
</reference>
<dbReference type="Pfam" id="PF13416">
    <property type="entry name" value="SBP_bac_8"/>
    <property type="match status" value="1"/>
</dbReference>
<dbReference type="AlphaFoldDB" id="A0A384KH96"/>
<dbReference type="SUPFAM" id="SSF53850">
    <property type="entry name" value="Periplasmic binding protein-like II"/>
    <property type="match status" value="1"/>
</dbReference>
<evidence type="ECO:0000313" key="2">
    <source>
        <dbReference type="EMBL" id="ELY31420.1"/>
    </source>
</evidence>
<dbReference type="GeneID" id="8923314"/>
<dbReference type="OrthoDB" id="298537at2157"/>
<sequence length="469" mass="51068">MNRRNFVKFASGAAAGAALAGCAGNGGDGGSGTTSGSGEGDTTSSSSGGGTTDGSRPLEWIGPAWAVRDGQADKFTEMTDISVNVTTADIPTTQQQVLSGGQANMDMVSSDSPGAGAIVQDNDASIPVPVDELDNWNPDLVSDLFTNPTERLSHLGEQTETVLDLLWADDEQTEMLLPPHVYNFDAIGYNPTQVDDVSTWSALFDDQYSGQVAMGAVSSIAIPETLMHLLDNDMIDADIGQLNNPTEEQMDQAVDFLVSEKQAGQFRSTWTAYGTSVNLMASEEAILGDLWQPAAMDVRRSGTPCTYATMSEGVQGYRYWYGGIAPLRPGARDRNNLNEVYSLINDVHYGAWFPGYIQNWGYSVPHYPNQELVRTGSDESGEGMGPEYYDWAYEGESTYTPLSETQFESEALFDPMEYEWSMEEGDSASDGIARDSGPIEERIDRIGFFQIWPDNSEYMLSRWSDFTSA</sequence>
<dbReference type="PROSITE" id="PS51257">
    <property type="entry name" value="PROKAR_LIPOPROTEIN"/>
    <property type="match status" value="1"/>
</dbReference>
<accession>A0A384KH96</accession>
<name>A0A384KH96_HALVD</name>
<organism evidence="2 3">
    <name type="scientific">Haloferax volcanii (strain ATCC 29605 / DSM 3757 / JCM 8879 / NBRC 14742 / NCIMB 2012 / VKM B-1768 / DS2)</name>
    <name type="common">Halobacterium volcanii</name>
    <dbReference type="NCBI Taxonomy" id="309800"/>
    <lineage>
        <taxon>Archaea</taxon>
        <taxon>Methanobacteriati</taxon>
        <taxon>Methanobacteriota</taxon>
        <taxon>Stenosarchaea group</taxon>
        <taxon>Halobacteria</taxon>
        <taxon>Halobacteriales</taxon>
        <taxon>Haloferacaceae</taxon>
        <taxon>Haloferax</taxon>
    </lineage>
</organism>
<reference evidence="3" key="1">
    <citation type="submission" date="2012-11" db="EMBL/GenBank/DDBJ databases">
        <authorList>
            <person name="Becker E.A."/>
            <person name="Seitzer P."/>
            <person name="Tritt A."/>
            <person name="Larsen D."/>
            <person name="Yao A."/>
            <person name="Wu D."/>
            <person name="Darling A."/>
            <person name="Eisen J.A."/>
            <person name="Facciotti M.T."/>
        </authorList>
    </citation>
    <scope>NUCLEOTIDE SEQUENCE [LARGE SCALE GENOMIC DNA]</scope>
    <source>
        <strain evidence="3">ATCC 29605 / DSM 3757 / JCM 8879 / NBRC 14742 / NCIMB 2012 / VKM B-1768 / DS2</strain>
    </source>
</reference>
<protein>
    <submittedName>
        <fullName evidence="2">Spermidine/putrescine ABC transporter substrate-binding protein</fullName>
    </submittedName>
</protein>